<protein>
    <submittedName>
        <fullName evidence="6">Secretion protein HlyD family protein</fullName>
    </submittedName>
</protein>
<evidence type="ECO:0000313" key="6">
    <source>
        <dbReference type="EMBL" id="AEG16878.1"/>
    </source>
</evidence>
<sequence length="373" mass="39293">MMARSEKQKPGFLLVCVIFLVLFCVALFLNGCASTGSAALEKGPFSGMVNAPEVDVTTKIPGRVVKLLVREGDSVAQGQLVAEIDSTDLRAKEKAALAAVEAAGAAMQKAKAGMEAAEAAAARARAALGAVSESADAALAKAQAGLEKARDDASLAGQTYKRIEVLYQNGAATAQQLDEARNKLAAANAALEAARADLAAAKAQKDQVNVYRAELAAAMAARAAAEADLNSARAAYQRAKAELQEVRANLLETQLRAPMAGTVTSCNVEQGEMVSTGMPLLTITARDRNWVDVKVPETMLGKISLKKEVTVTSAAFPGKKFKGKVTAINKKADFATYRATNERGDKDIMAFNVKVSLNNPSLWPGMMVEVNFE</sequence>
<dbReference type="Proteomes" id="UP000009229">
    <property type="component" value="Chromosome"/>
</dbReference>
<organism evidence="6 7">
    <name type="scientific">Desulfofundulus kuznetsovii (strain DSM 6115 / VKM B-1805 / 17)</name>
    <name type="common">Desulfotomaculum kuznetsovii</name>
    <dbReference type="NCBI Taxonomy" id="760568"/>
    <lineage>
        <taxon>Bacteria</taxon>
        <taxon>Bacillati</taxon>
        <taxon>Bacillota</taxon>
        <taxon>Clostridia</taxon>
        <taxon>Eubacteriales</taxon>
        <taxon>Peptococcaceae</taxon>
        <taxon>Desulfofundulus</taxon>
    </lineage>
</organism>
<dbReference type="Gene3D" id="1.10.287.470">
    <property type="entry name" value="Helix hairpin bin"/>
    <property type="match status" value="1"/>
</dbReference>
<proteinExistence type="predicted"/>
<evidence type="ECO:0000256" key="2">
    <source>
        <dbReference type="ARBA" id="ARBA00023054"/>
    </source>
</evidence>
<dbReference type="InterPro" id="IPR058625">
    <property type="entry name" value="MdtA-like_BSH"/>
</dbReference>
<evidence type="ECO:0000313" key="7">
    <source>
        <dbReference type="Proteomes" id="UP000009229"/>
    </source>
</evidence>
<dbReference type="SUPFAM" id="SSF111369">
    <property type="entry name" value="HlyD-like secretion proteins"/>
    <property type="match status" value="2"/>
</dbReference>
<dbReference type="AlphaFoldDB" id="A0AAU8PFF7"/>
<name>A0AAU8PFF7_DESK7</name>
<dbReference type="Pfam" id="PF25917">
    <property type="entry name" value="BSH_RND"/>
    <property type="match status" value="1"/>
</dbReference>
<dbReference type="PRINTS" id="PR01490">
    <property type="entry name" value="RTXTOXIND"/>
</dbReference>
<gene>
    <name evidence="6" type="ordered locus">Desku_3394</name>
</gene>
<feature type="coiled-coil region" evidence="3">
    <location>
        <begin position="174"/>
        <end position="256"/>
    </location>
</feature>
<dbReference type="InterPro" id="IPR050465">
    <property type="entry name" value="UPF0194_transport"/>
</dbReference>
<evidence type="ECO:0000259" key="4">
    <source>
        <dbReference type="Pfam" id="PF25917"/>
    </source>
</evidence>
<dbReference type="KEGG" id="dku:Desku_3394"/>
<keyword evidence="2 3" id="KW-0175">Coiled coil</keyword>
<keyword evidence="7" id="KW-1185">Reference proteome</keyword>
<dbReference type="GO" id="GO:0030313">
    <property type="term" value="C:cell envelope"/>
    <property type="evidence" value="ECO:0007669"/>
    <property type="project" value="UniProtKB-SubCell"/>
</dbReference>
<dbReference type="PANTHER" id="PTHR32347">
    <property type="entry name" value="EFFLUX SYSTEM COMPONENT YKNX-RELATED"/>
    <property type="match status" value="1"/>
</dbReference>
<feature type="domain" description="Multidrug resistance protein MdtA-like barrel-sandwich hybrid" evidence="4">
    <location>
        <begin position="54"/>
        <end position="284"/>
    </location>
</feature>
<evidence type="ECO:0000256" key="3">
    <source>
        <dbReference type="SAM" id="Coils"/>
    </source>
</evidence>
<dbReference type="RefSeq" id="WP_013824384.1">
    <property type="nucleotide sequence ID" value="NC_015573.1"/>
</dbReference>
<dbReference type="Pfam" id="PF25954">
    <property type="entry name" value="Beta-barrel_RND_2"/>
    <property type="match status" value="1"/>
</dbReference>
<reference evidence="7" key="1">
    <citation type="submission" date="2011-05" db="EMBL/GenBank/DDBJ databases">
        <title>Complete sequence of Desulfotomaculum kuznetsovii DSM 6115.</title>
        <authorList>
            <person name="Lucas S."/>
            <person name="Han J."/>
            <person name="Lapidus A."/>
            <person name="Cheng J.-F."/>
            <person name="Goodwin L."/>
            <person name="Pitluck S."/>
            <person name="Peters L."/>
            <person name="Mikhailova N."/>
            <person name="Lu M."/>
            <person name="Saunders E."/>
            <person name="Han C."/>
            <person name="Tapia R."/>
            <person name="Land M."/>
            <person name="Hauser L."/>
            <person name="Kyrpides N."/>
            <person name="Ivanova N."/>
            <person name="Pagani I."/>
            <person name="Nazina T."/>
            <person name="Ivanova A."/>
            <person name="Parshina S."/>
            <person name="Kuever J."/>
            <person name="Muyzer G."/>
            <person name="Plugge C."/>
            <person name="Stams A."/>
            <person name="Woyke T."/>
        </authorList>
    </citation>
    <scope>NUCLEOTIDE SEQUENCE [LARGE SCALE GENOMIC DNA]</scope>
    <source>
        <strain evidence="7">DSM 6115 / VKM B-1805 / 17</strain>
    </source>
</reference>
<evidence type="ECO:0000256" key="1">
    <source>
        <dbReference type="ARBA" id="ARBA00004196"/>
    </source>
</evidence>
<comment type="subcellular location">
    <subcellularLocation>
        <location evidence="1">Cell envelope</location>
    </subcellularLocation>
</comment>
<evidence type="ECO:0000259" key="5">
    <source>
        <dbReference type="Pfam" id="PF25954"/>
    </source>
</evidence>
<dbReference type="EMBL" id="CP002770">
    <property type="protein sequence ID" value="AEG16878.1"/>
    <property type="molecule type" value="Genomic_DNA"/>
</dbReference>
<dbReference type="InterPro" id="IPR058792">
    <property type="entry name" value="Beta-barrel_RND_2"/>
</dbReference>
<feature type="domain" description="CusB-like beta-barrel" evidence="5">
    <location>
        <begin position="290"/>
        <end position="372"/>
    </location>
</feature>
<dbReference type="Gene3D" id="2.40.30.170">
    <property type="match status" value="1"/>
</dbReference>
<dbReference type="Gene3D" id="2.40.50.100">
    <property type="match status" value="2"/>
</dbReference>
<accession>A0AAU8PFF7</accession>